<protein>
    <submittedName>
        <fullName evidence="2">Uncharacterized protein</fullName>
    </submittedName>
</protein>
<keyword evidence="3" id="KW-1185">Reference proteome</keyword>
<organism evidence="2 3">
    <name type="scientific">Schaalia georgiae F0490</name>
    <dbReference type="NCBI Taxonomy" id="1125717"/>
    <lineage>
        <taxon>Bacteria</taxon>
        <taxon>Bacillati</taxon>
        <taxon>Actinomycetota</taxon>
        <taxon>Actinomycetes</taxon>
        <taxon>Actinomycetales</taxon>
        <taxon>Actinomycetaceae</taxon>
        <taxon>Schaalia</taxon>
    </lineage>
</organism>
<comment type="caution">
    <text evidence="2">The sequence shown here is derived from an EMBL/GenBank/DDBJ whole genome shotgun (WGS) entry which is preliminary data.</text>
</comment>
<gene>
    <name evidence="2" type="ORF">HMPREF1317_1397</name>
</gene>
<proteinExistence type="predicted"/>
<evidence type="ECO:0000313" key="3">
    <source>
        <dbReference type="Proteomes" id="UP000004578"/>
    </source>
</evidence>
<sequence length="67" mass="7565">MLAVRLRAHGLDSSARREGGRAFGPSDWGRGRFRRPWQRALCGRCLRARPRICFTWNTGAAVGRGPR</sequence>
<evidence type="ECO:0000313" key="2">
    <source>
        <dbReference type="EMBL" id="EJF41651.1"/>
    </source>
</evidence>
<reference evidence="2 3" key="1">
    <citation type="submission" date="2012-05" db="EMBL/GenBank/DDBJ databases">
        <authorList>
            <person name="Harkins D.M."/>
            <person name="Madupu R."/>
            <person name="Durkin A.S."/>
            <person name="Torralba M."/>
            <person name="Methe B."/>
            <person name="Sutton G.G."/>
            <person name="Nelson K.E."/>
        </authorList>
    </citation>
    <scope>NUCLEOTIDE SEQUENCE [LARGE SCALE GENOMIC DNA]</scope>
    <source>
        <strain evidence="2 3">F0490</strain>
    </source>
</reference>
<dbReference type="Proteomes" id="UP000004578">
    <property type="component" value="Unassembled WGS sequence"/>
</dbReference>
<feature type="region of interest" description="Disordered" evidence="1">
    <location>
        <begin position="1"/>
        <end position="30"/>
    </location>
</feature>
<name>J0WZA9_9ACTO</name>
<dbReference type="EMBL" id="AKFS01000227">
    <property type="protein sequence ID" value="EJF41651.1"/>
    <property type="molecule type" value="Genomic_DNA"/>
</dbReference>
<dbReference type="PATRIC" id="fig|1125717.3.peg.1403"/>
<evidence type="ECO:0000256" key="1">
    <source>
        <dbReference type="SAM" id="MobiDB-lite"/>
    </source>
</evidence>
<accession>J0WZA9</accession>
<dbReference type="AlphaFoldDB" id="J0WZA9"/>